<keyword evidence="1" id="KW-0472">Membrane</keyword>
<dbReference type="EMBL" id="LILD01000001">
    <property type="protein sequence ID" value="KOO39869.1"/>
    <property type="molecule type" value="Genomic_DNA"/>
</dbReference>
<keyword evidence="1" id="KW-1133">Transmembrane helix</keyword>
<organism evidence="2">
    <name type="scientific">Halalkalibacterium halodurans</name>
    <name type="common">Bacillus halodurans</name>
    <dbReference type="NCBI Taxonomy" id="86665"/>
    <lineage>
        <taxon>Bacteria</taxon>
        <taxon>Bacillati</taxon>
        <taxon>Bacillota</taxon>
        <taxon>Bacilli</taxon>
        <taxon>Bacillales</taxon>
        <taxon>Bacillaceae</taxon>
        <taxon>Halalkalibacterium (ex Joshi et al. 2022)</taxon>
    </lineage>
</organism>
<accession>A0A0M0KM23</accession>
<name>A0A0M0KM23_ALKHA</name>
<proteinExistence type="predicted"/>
<dbReference type="AlphaFoldDB" id="A0A0M0KM23"/>
<feature type="transmembrane region" description="Helical" evidence="1">
    <location>
        <begin position="12"/>
        <end position="34"/>
    </location>
</feature>
<evidence type="ECO:0000256" key="1">
    <source>
        <dbReference type="SAM" id="Phobius"/>
    </source>
</evidence>
<sequence>MNYSVIELIKDFIPAISALGGAMVGALVTGVFQLRLHKQQVKKQESLQRKAEIQTLIQTYINILKVDGENLVVEGYPACFDIKNTKPLYDQRYMRICTF</sequence>
<reference evidence="2" key="1">
    <citation type="submission" date="2015-08" db="EMBL/GenBank/DDBJ databases">
        <title>Complete DNA Sequence of Pseudomonas syringae pv. actinidiae, the Causal Agent of Kiwifruit Canker Disease.</title>
        <authorList>
            <person name="Rikkerink E.H.A."/>
            <person name="Fineran P.C."/>
        </authorList>
    </citation>
    <scope>NUCLEOTIDE SEQUENCE</scope>
    <source>
        <strain evidence="2">DSM 13666</strain>
    </source>
</reference>
<dbReference type="RefSeq" id="WP_053431714.1">
    <property type="nucleotide sequence ID" value="NZ_LILD02000002.1"/>
</dbReference>
<protein>
    <submittedName>
        <fullName evidence="2">Uncharacterized protein</fullName>
    </submittedName>
</protein>
<comment type="caution">
    <text evidence="2">The sequence shown here is derived from an EMBL/GenBank/DDBJ whole genome shotgun (WGS) entry which is preliminary data.</text>
</comment>
<keyword evidence="1" id="KW-0812">Transmembrane</keyword>
<gene>
    <name evidence="2" type="ORF">AMD02_14185</name>
</gene>
<dbReference type="PATRIC" id="fig|136160.3.peg.3296"/>
<evidence type="ECO:0000313" key="2">
    <source>
        <dbReference type="EMBL" id="KOO39869.1"/>
    </source>
</evidence>